<evidence type="ECO:0000256" key="5">
    <source>
        <dbReference type="ARBA" id="ARBA00023136"/>
    </source>
</evidence>
<dbReference type="CDD" id="cd00637">
    <property type="entry name" value="7tm_classA_rhodopsin-like"/>
    <property type="match status" value="1"/>
</dbReference>
<feature type="transmembrane region" description="Helical" evidence="8">
    <location>
        <begin position="170"/>
        <end position="194"/>
    </location>
</feature>
<feature type="transmembrane region" description="Helical" evidence="8">
    <location>
        <begin position="403"/>
        <end position="427"/>
    </location>
</feature>
<keyword evidence="4" id="KW-0297">G-protein coupled receptor</keyword>
<evidence type="ECO:0000259" key="9">
    <source>
        <dbReference type="PROSITE" id="PS50262"/>
    </source>
</evidence>
<feature type="compositionally biased region" description="Low complexity" evidence="7">
    <location>
        <begin position="317"/>
        <end position="328"/>
    </location>
</feature>
<evidence type="ECO:0000313" key="10">
    <source>
        <dbReference type="EMBL" id="KAL2918748.1"/>
    </source>
</evidence>
<protein>
    <submittedName>
        <fullName evidence="10">Melanopsin</fullName>
    </submittedName>
</protein>
<organism evidence="10 11">
    <name type="scientific">Polyrhizophydium stewartii</name>
    <dbReference type="NCBI Taxonomy" id="2732419"/>
    <lineage>
        <taxon>Eukaryota</taxon>
        <taxon>Fungi</taxon>
        <taxon>Fungi incertae sedis</taxon>
        <taxon>Chytridiomycota</taxon>
        <taxon>Chytridiomycota incertae sedis</taxon>
        <taxon>Chytridiomycetes</taxon>
        <taxon>Rhizophydiales</taxon>
        <taxon>Rhizophydiales incertae sedis</taxon>
        <taxon>Polyrhizophydium</taxon>
    </lineage>
</organism>
<accession>A0ABR4NGT4</accession>
<evidence type="ECO:0000256" key="4">
    <source>
        <dbReference type="ARBA" id="ARBA00023040"/>
    </source>
</evidence>
<gene>
    <name evidence="10" type="primary">OPN4_1</name>
    <name evidence="10" type="ORF">HK105_201582</name>
</gene>
<evidence type="ECO:0000256" key="6">
    <source>
        <dbReference type="ARBA" id="ARBA00023170"/>
    </source>
</evidence>
<keyword evidence="4" id="KW-0807">Transducer</keyword>
<dbReference type="InterPro" id="IPR000276">
    <property type="entry name" value="GPCR_Rhodpsn"/>
</dbReference>
<dbReference type="PRINTS" id="PR00237">
    <property type="entry name" value="GPCRRHODOPSN"/>
</dbReference>
<feature type="region of interest" description="Disordered" evidence="7">
    <location>
        <begin position="266"/>
        <end position="287"/>
    </location>
</feature>
<feature type="transmembrane region" description="Helical" evidence="8">
    <location>
        <begin position="90"/>
        <end position="114"/>
    </location>
</feature>
<evidence type="ECO:0000256" key="7">
    <source>
        <dbReference type="SAM" id="MobiDB-lite"/>
    </source>
</evidence>
<feature type="transmembrane region" description="Helical" evidence="8">
    <location>
        <begin position="214"/>
        <end position="234"/>
    </location>
</feature>
<name>A0ABR4NGT4_9FUNG</name>
<proteinExistence type="predicted"/>
<dbReference type="InterPro" id="IPR050125">
    <property type="entry name" value="GPCR_opsins"/>
</dbReference>
<dbReference type="InterPro" id="IPR017452">
    <property type="entry name" value="GPCR_Rhodpsn_7TM"/>
</dbReference>
<feature type="compositionally biased region" description="Polar residues" evidence="7">
    <location>
        <begin position="337"/>
        <end position="359"/>
    </location>
</feature>
<feature type="transmembrane region" description="Helical" evidence="8">
    <location>
        <begin position="373"/>
        <end position="397"/>
    </location>
</feature>
<keyword evidence="5 8" id="KW-0472">Membrane</keyword>
<keyword evidence="6" id="KW-0675">Receptor</keyword>
<comment type="caution">
    <text evidence="10">The sequence shown here is derived from an EMBL/GenBank/DDBJ whole genome shotgun (WGS) entry which is preliminary data.</text>
</comment>
<dbReference type="SUPFAM" id="SSF81321">
    <property type="entry name" value="Family A G protein-coupled receptor-like"/>
    <property type="match status" value="1"/>
</dbReference>
<sequence>MLNAEAAWHGAAAAATGARQVAQSAAVVARAFGGADAGIVSLEDALPASHLHPEFMGTFALIGLAALVLNVLMVVSVLRSSVIRTAEYMLNLNLAASDLVFSLTILVNSFVSLIKGSPLVASWAGCQAIAIAVQISTSVSIITVGVLAFHHYSIIILDKPNFGYLQVTRYIIIAWGVALISSVLLYALGGAYVPRPAYLHCHFDYLSPSVSQRISTSYMITLLCGVPLVIGFVYRRIYSKVVSVEQLVRRHLVPSMAVPSNLEEFELQESQNEHHSPTASPPRPLVPAPAKTRDVLLARLHTAELPHKIDSLHPVEAPSSPNAGPASSKNTADVVASNFSGQRSGPSSSVDQTSSTPPQSVLREAMRNVANRGFFISLVFILSWIPTVFAACLELGLSREVPWLLDASVTTFGALSSVANPIVFFWVDLRLRRSLMELLGISH</sequence>
<evidence type="ECO:0000256" key="3">
    <source>
        <dbReference type="ARBA" id="ARBA00022989"/>
    </source>
</evidence>
<evidence type="ECO:0000256" key="8">
    <source>
        <dbReference type="SAM" id="Phobius"/>
    </source>
</evidence>
<dbReference type="PANTHER" id="PTHR24240">
    <property type="entry name" value="OPSIN"/>
    <property type="match status" value="1"/>
</dbReference>
<dbReference type="Proteomes" id="UP001527925">
    <property type="component" value="Unassembled WGS sequence"/>
</dbReference>
<feature type="transmembrane region" description="Helical" evidence="8">
    <location>
        <begin position="120"/>
        <end position="149"/>
    </location>
</feature>
<feature type="domain" description="G-protein coupled receptors family 1 profile" evidence="9">
    <location>
        <begin position="69"/>
        <end position="424"/>
    </location>
</feature>
<dbReference type="Pfam" id="PF00001">
    <property type="entry name" value="7tm_1"/>
    <property type="match status" value="1"/>
</dbReference>
<evidence type="ECO:0000256" key="1">
    <source>
        <dbReference type="ARBA" id="ARBA00004141"/>
    </source>
</evidence>
<keyword evidence="2 8" id="KW-0812">Transmembrane</keyword>
<keyword evidence="11" id="KW-1185">Reference proteome</keyword>
<evidence type="ECO:0000313" key="11">
    <source>
        <dbReference type="Proteomes" id="UP001527925"/>
    </source>
</evidence>
<keyword evidence="3 8" id="KW-1133">Transmembrane helix</keyword>
<dbReference type="Gene3D" id="1.20.1070.10">
    <property type="entry name" value="Rhodopsin 7-helix transmembrane proteins"/>
    <property type="match status" value="1"/>
</dbReference>
<feature type="transmembrane region" description="Helical" evidence="8">
    <location>
        <begin position="55"/>
        <end position="78"/>
    </location>
</feature>
<evidence type="ECO:0000256" key="2">
    <source>
        <dbReference type="ARBA" id="ARBA00022692"/>
    </source>
</evidence>
<reference evidence="10 11" key="1">
    <citation type="submission" date="2023-09" db="EMBL/GenBank/DDBJ databases">
        <title>Pangenome analysis of Batrachochytrium dendrobatidis and related Chytrids.</title>
        <authorList>
            <person name="Yacoub M.N."/>
            <person name="Stajich J.E."/>
            <person name="James T.Y."/>
        </authorList>
    </citation>
    <scope>NUCLEOTIDE SEQUENCE [LARGE SCALE GENOMIC DNA]</scope>
    <source>
        <strain evidence="10 11">JEL0888</strain>
    </source>
</reference>
<feature type="region of interest" description="Disordered" evidence="7">
    <location>
        <begin position="310"/>
        <end position="359"/>
    </location>
</feature>
<dbReference type="EMBL" id="JADGIZ020000005">
    <property type="protein sequence ID" value="KAL2918748.1"/>
    <property type="molecule type" value="Genomic_DNA"/>
</dbReference>
<comment type="subcellular location">
    <subcellularLocation>
        <location evidence="1">Membrane</location>
        <topology evidence="1">Multi-pass membrane protein</topology>
    </subcellularLocation>
</comment>
<dbReference type="PROSITE" id="PS50262">
    <property type="entry name" value="G_PROTEIN_RECEP_F1_2"/>
    <property type="match status" value="1"/>
</dbReference>